<dbReference type="EMBL" id="BAABME010008337">
    <property type="protein sequence ID" value="GAA0172888.1"/>
    <property type="molecule type" value="Genomic_DNA"/>
</dbReference>
<protein>
    <recommendedName>
        <fullName evidence="1">Integrase catalytic domain-containing protein</fullName>
    </recommendedName>
</protein>
<dbReference type="InterPro" id="IPR036397">
    <property type="entry name" value="RNaseH_sf"/>
</dbReference>
<dbReference type="InterPro" id="IPR012337">
    <property type="entry name" value="RNaseH-like_sf"/>
</dbReference>
<keyword evidence="3" id="KW-1185">Reference proteome</keyword>
<dbReference type="SUPFAM" id="SSF53098">
    <property type="entry name" value="Ribonuclease H-like"/>
    <property type="match status" value="1"/>
</dbReference>
<dbReference type="InterPro" id="IPR052160">
    <property type="entry name" value="Gypsy_RT_Integrase-like"/>
</dbReference>
<dbReference type="GO" id="GO:0003676">
    <property type="term" value="F:nucleic acid binding"/>
    <property type="evidence" value="ECO:0007669"/>
    <property type="project" value="InterPro"/>
</dbReference>
<dbReference type="Proteomes" id="UP001454036">
    <property type="component" value="Unassembled WGS sequence"/>
</dbReference>
<evidence type="ECO:0000313" key="3">
    <source>
        <dbReference type="Proteomes" id="UP001454036"/>
    </source>
</evidence>
<sequence length="149" mass="17168">MLKDCMDYARSCKPCQFHANFIHQPPEPLHPTTTSWPLDSWEMDMIGPMPESAEGHVYIHASTDYFSKWVEAVPLLSGKKEEVSDFIKSNIIYHYGVPKCIITDNGKSFDIKLIADLCAKFKFKKYHSSMYYPKLIAWQKLSTRPSTIS</sequence>
<evidence type="ECO:0000259" key="1">
    <source>
        <dbReference type="PROSITE" id="PS50994"/>
    </source>
</evidence>
<gene>
    <name evidence="2" type="ORF">LIER_26622</name>
</gene>
<proteinExistence type="predicted"/>
<dbReference type="Gene3D" id="3.30.420.10">
    <property type="entry name" value="Ribonuclease H-like superfamily/Ribonuclease H"/>
    <property type="match status" value="1"/>
</dbReference>
<evidence type="ECO:0000313" key="2">
    <source>
        <dbReference type="EMBL" id="GAA0172888.1"/>
    </source>
</evidence>
<dbReference type="Pfam" id="PF00665">
    <property type="entry name" value="rve"/>
    <property type="match status" value="1"/>
</dbReference>
<reference evidence="2 3" key="1">
    <citation type="submission" date="2024-01" db="EMBL/GenBank/DDBJ databases">
        <title>The complete chloroplast genome sequence of Lithospermum erythrorhizon: insights into the phylogenetic relationship among Boraginaceae species and the maternal lineages of purple gromwells.</title>
        <authorList>
            <person name="Okada T."/>
            <person name="Watanabe K."/>
        </authorList>
    </citation>
    <scope>NUCLEOTIDE SEQUENCE [LARGE SCALE GENOMIC DNA]</scope>
</reference>
<dbReference type="AlphaFoldDB" id="A0AAV3RC81"/>
<comment type="caution">
    <text evidence="2">The sequence shown here is derived from an EMBL/GenBank/DDBJ whole genome shotgun (WGS) entry which is preliminary data.</text>
</comment>
<dbReference type="PANTHER" id="PTHR47266">
    <property type="entry name" value="ENDONUCLEASE-RELATED"/>
    <property type="match status" value="1"/>
</dbReference>
<name>A0AAV3RC81_LITER</name>
<organism evidence="2 3">
    <name type="scientific">Lithospermum erythrorhizon</name>
    <name type="common">Purple gromwell</name>
    <name type="synonym">Lithospermum officinale var. erythrorhizon</name>
    <dbReference type="NCBI Taxonomy" id="34254"/>
    <lineage>
        <taxon>Eukaryota</taxon>
        <taxon>Viridiplantae</taxon>
        <taxon>Streptophyta</taxon>
        <taxon>Embryophyta</taxon>
        <taxon>Tracheophyta</taxon>
        <taxon>Spermatophyta</taxon>
        <taxon>Magnoliopsida</taxon>
        <taxon>eudicotyledons</taxon>
        <taxon>Gunneridae</taxon>
        <taxon>Pentapetalae</taxon>
        <taxon>asterids</taxon>
        <taxon>lamiids</taxon>
        <taxon>Boraginales</taxon>
        <taxon>Boraginaceae</taxon>
        <taxon>Boraginoideae</taxon>
        <taxon>Lithospermeae</taxon>
        <taxon>Lithospermum</taxon>
    </lineage>
</organism>
<dbReference type="PROSITE" id="PS50994">
    <property type="entry name" value="INTEGRASE"/>
    <property type="match status" value="1"/>
</dbReference>
<accession>A0AAV3RC81</accession>
<feature type="domain" description="Integrase catalytic" evidence="1">
    <location>
        <begin position="33"/>
        <end position="149"/>
    </location>
</feature>
<dbReference type="GO" id="GO:0015074">
    <property type="term" value="P:DNA integration"/>
    <property type="evidence" value="ECO:0007669"/>
    <property type="project" value="InterPro"/>
</dbReference>
<dbReference type="InterPro" id="IPR001584">
    <property type="entry name" value="Integrase_cat-core"/>
</dbReference>